<gene>
    <name evidence="13" type="ORF">GXP67_28780</name>
</gene>
<dbReference type="GO" id="GO:0055085">
    <property type="term" value="P:transmembrane transport"/>
    <property type="evidence" value="ECO:0007669"/>
    <property type="project" value="InterPro"/>
</dbReference>
<dbReference type="InterPro" id="IPR008969">
    <property type="entry name" value="CarboxyPept-like_regulatory"/>
</dbReference>
<dbReference type="InterPro" id="IPR006260">
    <property type="entry name" value="TonB/TolA_C"/>
</dbReference>
<evidence type="ECO:0000256" key="5">
    <source>
        <dbReference type="ARBA" id="ARBA00022519"/>
    </source>
</evidence>
<dbReference type="SUPFAM" id="SSF49464">
    <property type="entry name" value="Carboxypeptidase regulatory domain-like"/>
    <property type="match status" value="1"/>
</dbReference>
<evidence type="ECO:0000313" key="14">
    <source>
        <dbReference type="Proteomes" id="UP000480178"/>
    </source>
</evidence>
<dbReference type="SUPFAM" id="SSF74653">
    <property type="entry name" value="TolA/TonB C-terminal domain"/>
    <property type="match status" value="1"/>
</dbReference>
<evidence type="ECO:0000256" key="1">
    <source>
        <dbReference type="ARBA" id="ARBA00004383"/>
    </source>
</evidence>
<keyword evidence="3" id="KW-0813">Transport</keyword>
<dbReference type="GO" id="GO:0015031">
    <property type="term" value="P:protein transport"/>
    <property type="evidence" value="ECO:0007669"/>
    <property type="project" value="UniProtKB-KW"/>
</dbReference>
<dbReference type="Pfam" id="PF03544">
    <property type="entry name" value="TonB_C"/>
    <property type="match status" value="1"/>
</dbReference>
<evidence type="ECO:0000256" key="8">
    <source>
        <dbReference type="ARBA" id="ARBA00022989"/>
    </source>
</evidence>
<evidence type="ECO:0000256" key="11">
    <source>
        <dbReference type="SAM" id="Phobius"/>
    </source>
</evidence>
<dbReference type="PANTHER" id="PTHR33446:SF2">
    <property type="entry name" value="PROTEIN TONB"/>
    <property type="match status" value="1"/>
</dbReference>
<dbReference type="Pfam" id="PF13490">
    <property type="entry name" value="zf-HC2"/>
    <property type="match status" value="1"/>
</dbReference>
<dbReference type="PROSITE" id="PS52015">
    <property type="entry name" value="TONB_CTD"/>
    <property type="match status" value="1"/>
</dbReference>
<evidence type="ECO:0000313" key="13">
    <source>
        <dbReference type="EMBL" id="QHT70367.1"/>
    </source>
</evidence>
<proteinExistence type="inferred from homology"/>
<evidence type="ECO:0000256" key="6">
    <source>
        <dbReference type="ARBA" id="ARBA00022692"/>
    </source>
</evidence>
<feature type="region of interest" description="Disordered" evidence="10">
    <location>
        <begin position="126"/>
        <end position="147"/>
    </location>
</feature>
<dbReference type="KEGG" id="rhoz:GXP67_28780"/>
<evidence type="ECO:0000256" key="10">
    <source>
        <dbReference type="SAM" id="MobiDB-lite"/>
    </source>
</evidence>
<comment type="similarity">
    <text evidence="2">Belongs to the TonB family.</text>
</comment>
<dbReference type="GO" id="GO:0031992">
    <property type="term" value="F:energy transducer activity"/>
    <property type="evidence" value="ECO:0007669"/>
    <property type="project" value="TreeGrafter"/>
</dbReference>
<dbReference type="Gene3D" id="3.30.1150.10">
    <property type="match status" value="1"/>
</dbReference>
<evidence type="ECO:0000256" key="7">
    <source>
        <dbReference type="ARBA" id="ARBA00022927"/>
    </source>
</evidence>
<dbReference type="InterPro" id="IPR037682">
    <property type="entry name" value="TonB_C"/>
</dbReference>
<dbReference type="RefSeq" id="WP_162446346.1">
    <property type="nucleotide sequence ID" value="NZ_CP048222.1"/>
</dbReference>
<evidence type="ECO:0000259" key="12">
    <source>
        <dbReference type="PROSITE" id="PS52015"/>
    </source>
</evidence>
<evidence type="ECO:0000256" key="9">
    <source>
        <dbReference type="ARBA" id="ARBA00023136"/>
    </source>
</evidence>
<reference evidence="13 14" key="1">
    <citation type="submission" date="2020-01" db="EMBL/GenBank/DDBJ databases">
        <authorList>
            <person name="Kim M.K."/>
        </authorList>
    </citation>
    <scope>NUCLEOTIDE SEQUENCE [LARGE SCALE GENOMIC DNA]</scope>
    <source>
        <strain evidence="13 14">172606-1</strain>
    </source>
</reference>
<accession>A0A6C0GR08</accession>
<dbReference type="Gene3D" id="2.60.40.1120">
    <property type="entry name" value="Carboxypeptidase-like, regulatory domain"/>
    <property type="match status" value="1"/>
</dbReference>
<comment type="subcellular location">
    <subcellularLocation>
        <location evidence="1">Cell inner membrane</location>
        <topology evidence="1">Single-pass membrane protein</topology>
        <orientation evidence="1">Periplasmic side</orientation>
    </subcellularLocation>
</comment>
<keyword evidence="6 11" id="KW-0812">Transmembrane</keyword>
<sequence>MSKSKQHMTLPDTEHLSLEQMQAYLDDTLPGRGMHQVERHLLDCELCSDAFEGLSAIPEPEQALDAVAHIKKNIRKKTMRQPVIRRKRKLVTVLWKPMSVAASILILLTAVFIILRIDRRFRKPKEQISMSAPKQAPALQPGSAAKEDMSAAKPEELITQNQQLSARNEPQAFKSVPFTLSEKKPAPVIIEAEKEESIVSEQLSVTEAVSAPAPSPSSDIEADLLEEETAPALPRVAAVPEAKRAKKADEEVTTLIAPTLSSRKPSGISQSSVMIYGTVISESFETPLAGVTVTIKGSAQTATTDEEGKFKLLVPLESILVFNYIGYNSEESVIKNQEPLKIKLTEDIKALNEVAVVGYGTEKKSLEDAVFTKPLPVKGYSDFRIYMRNNLRYPETARKNKIEGNVRVEFWVNADSTLSDFTIKKGLGYGCDEEAIRLIKEGPAWKPGLQNNVPTRQRFIVIVPFKLKEEK</sequence>
<dbReference type="InterPro" id="IPR051045">
    <property type="entry name" value="TonB-dependent_transducer"/>
</dbReference>
<dbReference type="NCBIfam" id="TIGR01352">
    <property type="entry name" value="tonB_Cterm"/>
    <property type="match status" value="1"/>
</dbReference>
<evidence type="ECO:0000256" key="4">
    <source>
        <dbReference type="ARBA" id="ARBA00022475"/>
    </source>
</evidence>
<dbReference type="Gene3D" id="1.10.10.1320">
    <property type="entry name" value="Anti-sigma factor, zinc-finger domain"/>
    <property type="match status" value="1"/>
</dbReference>
<keyword evidence="8 11" id="KW-1133">Transmembrane helix</keyword>
<dbReference type="EMBL" id="CP048222">
    <property type="protein sequence ID" value="QHT70367.1"/>
    <property type="molecule type" value="Genomic_DNA"/>
</dbReference>
<dbReference type="InterPro" id="IPR041916">
    <property type="entry name" value="Anti_sigma_zinc_sf"/>
</dbReference>
<keyword evidence="5" id="KW-0997">Cell inner membrane</keyword>
<dbReference type="GO" id="GO:0098797">
    <property type="term" value="C:plasma membrane protein complex"/>
    <property type="evidence" value="ECO:0007669"/>
    <property type="project" value="TreeGrafter"/>
</dbReference>
<organism evidence="13 14">
    <name type="scientific">Rhodocytophaga rosea</name>
    <dbReference type="NCBI Taxonomy" id="2704465"/>
    <lineage>
        <taxon>Bacteria</taxon>
        <taxon>Pseudomonadati</taxon>
        <taxon>Bacteroidota</taxon>
        <taxon>Cytophagia</taxon>
        <taxon>Cytophagales</taxon>
        <taxon>Rhodocytophagaceae</taxon>
        <taxon>Rhodocytophaga</taxon>
    </lineage>
</organism>
<keyword evidence="7" id="KW-0653">Protein transport</keyword>
<evidence type="ECO:0000256" key="3">
    <source>
        <dbReference type="ARBA" id="ARBA00022448"/>
    </source>
</evidence>
<dbReference type="Proteomes" id="UP000480178">
    <property type="component" value="Chromosome"/>
</dbReference>
<dbReference type="PANTHER" id="PTHR33446">
    <property type="entry name" value="PROTEIN TONB-RELATED"/>
    <property type="match status" value="1"/>
</dbReference>
<dbReference type="Pfam" id="PF13715">
    <property type="entry name" value="CarbopepD_reg_2"/>
    <property type="match status" value="1"/>
</dbReference>
<evidence type="ECO:0000256" key="2">
    <source>
        <dbReference type="ARBA" id="ARBA00006555"/>
    </source>
</evidence>
<keyword evidence="14" id="KW-1185">Reference proteome</keyword>
<feature type="domain" description="TonB C-terminal" evidence="12">
    <location>
        <begin position="378"/>
        <end position="471"/>
    </location>
</feature>
<keyword evidence="4" id="KW-1003">Cell membrane</keyword>
<dbReference type="InterPro" id="IPR027383">
    <property type="entry name" value="Znf_put"/>
</dbReference>
<name>A0A6C0GR08_9BACT</name>
<feature type="transmembrane region" description="Helical" evidence="11">
    <location>
        <begin position="93"/>
        <end position="115"/>
    </location>
</feature>
<protein>
    <submittedName>
        <fullName evidence="13">TonB family protein</fullName>
    </submittedName>
</protein>
<dbReference type="AlphaFoldDB" id="A0A6C0GR08"/>
<keyword evidence="9 11" id="KW-0472">Membrane</keyword>